<feature type="transmembrane region" description="Helical" evidence="6">
    <location>
        <begin position="85"/>
        <end position="103"/>
    </location>
</feature>
<keyword evidence="4 6" id="KW-1133">Transmembrane helix</keyword>
<dbReference type="PIRSF" id="PIRSF004950">
    <property type="entry name" value="Mmb_sulf_HI0842"/>
    <property type="match status" value="1"/>
</dbReference>
<dbReference type="InterPro" id="IPR017850">
    <property type="entry name" value="Alkaline_phosphatase_core_sf"/>
</dbReference>
<organism evidence="9 10">
    <name type="scientific">Vibrio agarilyticus</name>
    <dbReference type="NCBI Taxonomy" id="2726741"/>
    <lineage>
        <taxon>Bacteria</taxon>
        <taxon>Pseudomonadati</taxon>
        <taxon>Pseudomonadota</taxon>
        <taxon>Gammaproteobacteria</taxon>
        <taxon>Vibrionales</taxon>
        <taxon>Vibrionaceae</taxon>
        <taxon>Vibrio</taxon>
    </lineage>
</organism>
<protein>
    <submittedName>
        <fullName evidence="9">DUF3413 domain-containing protein</fullName>
    </submittedName>
</protein>
<evidence type="ECO:0000259" key="7">
    <source>
        <dbReference type="Pfam" id="PF00884"/>
    </source>
</evidence>
<evidence type="ECO:0000313" key="9">
    <source>
        <dbReference type="EMBL" id="NLS14508.1"/>
    </source>
</evidence>
<evidence type="ECO:0000256" key="6">
    <source>
        <dbReference type="SAM" id="Phobius"/>
    </source>
</evidence>
<accession>A0A7X8TTH8</accession>
<dbReference type="CDD" id="cd16148">
    <property type="entry name" value="sulfatase_like"/>
    <property type="match status" value="1"/>
</dbReference>
<keyword evidence="5 6" id="KW-0472">Membrane</keyword>
<dbReference type="PANTHER" id="PTHR47371">
    <property type="entry name" value="LIPOTEICHOIC ACID SYNTHASE"/>
    <property type="match status" value="1"/>
</dbReference>
<evidence type="ECO:0000256" key="3">
    <source>
        <dbReference type="ARBA" id="ARBA00022692"/>
    </source>
</evidence>
<proteinExistence type="predicted"/>
<dbReference type="AlphaFoldDB" id="A0A7X8TTH8"/>
<dbReference type="Pfam" id="PF11893">
    <property type="entry name" value="DUF3413"/>
    <property type="match status" value="1"/>
</dbReference>
<evidence type="ECO:0000256" key="4">
    <source>
        <dbReference type="ARBA" id="ARBA00022989"/>
    </source>
</evidence>
<reference evidence="9 10" key="1">
    <citation type="submission" date="2020-04" db="EMBL/GenBank/DDBJ databases">
        <title>Vibrio sp. SM6, a novel species isolated from seawater.</title>
        <authorList>
            <person name="Wang X."/>
        </authorList>
    </citation>
    <scope>NUCLEOTIDE SEQUENCE [LARGE SCALE GENOMIC DNA]</scope>
    <source>
        <strain evidence="9 10">SM6</strain>
    </source>
</reference>
<keyword evidence="10" id="KW-1185">Reference proteome</keyword>
<comment type="caution">
    <text evidence="9">The sequence shown here is derived from an EMBL/GenBank/DDBJ whole genome shotgun (WGS) entry which is preliminary data.</text>
</comment>
<dbReference type="Proteomes" id="UP000535589">
    <property type="component" value="Unassembled WGS sequence"/>
</dbReference>
<dbReference type="PANTHER" id="PTHR47371:SF3">
    <property type="entry name" value="PHOSPHOGLYCEROL TRANSFERASE I"/>
    <property type="match status" value="1"/>
</dbReference>
<dbReference type="GO" id="GO:0005886">
    <property type="term" value="C:plasma membrane"/>
    <property type="evidence" value="ECO:0007669"/>
    <property type="project" value="UniProtKB-SubCell"/>
</dbReference>
<dbReference type="SUPFAM" id="SSF53649">
    <property type="entry name" value="Alkaline phosphatase-like"/>
    <property type="match status" value="1"/>
</dbReference>
<dbReference type="EMBL" id="JABAIK010000022">
    <property type="protein sequence ID" value="NLS14508.1"/>
    <property type="molecule type" value="Genomic_DNA"/>
</dbReference>
<keyword evidence="3 6" id="KW-0812">Transmembrane</keyword>
<dbReference type="InterPro" id="IPR050448">
    <property type="entry name" value="OpgB/LTA_synthase_biosynth"/>
</dbReference>
<dbReference type="RefSeq" id="WP_168837601.1">
    <property type="nucleotide sequence ID" value="NZ_JABAIK010000022.1"/>
</dbReference>
<feature type="transmembrane region" description="Helical" evidence="6">
    <location>
        <begin position="169"/>
        <end position="189"/>
    </location>
</feature>
<feature type="transmembrane region" description="Helical" evidence="6">
    <location>
        <begin position="135"/>
        <end position="157"/>
    </location>
</feature>
<name>A0A7X8TTH8_9VIBR</name>
<evidence type="ECO:0000259" key="8">
    <source>
        <dbReference type="Pfam" id="PF11893"/>
    </source>
</evidence>
<dbReference type="InterPro" id="IPR000917">
    <property type="entry name" value="Sulfatase_N"/>
</dbReference>
<feature type="domain" description="Sulfatase N-terminal" evidence="7">
    <location>
        <begin position="265"/>
        <end position="513"/>
    </location>
</feature>
<sequence length="601" mass="68373">MVDSENSYGERVSKLVGWGHWFAFFNIIASMLIGTRYLAQSPWPDTLLGQIYLVTSWAGHFGFLVFALYLLVLFPLTFVVPSRKLFRLIAVVFATAGQTVLLVDTQAYDILNLHLTPVVWELLFSKSDSALSTDLQYLFVVMPLIFLLQLVLSEWVWRKQRKLSHKRIGRPFAALFFVCFITSHLIYIWSDAYFYNPVTAQRANLPLSYPMTAKTFMERHGLLDKEEYLKRLAKSNEGVELVRYPTDELDFNRRGNRLNILLLSVNNLRADRLNAEQMPVTYDFATQNQNFTQHYSSSNNALGMFGLFYGLPTSYASSIKAQGTAPVLMDVLEDRGYNIGLFSGNGFDNALFSELIFRQAGLAEQIEQVDNAQNDLDAIADWQAWLENVKAPWFSYLELTTVDNYSHPSRDNTKSASEALKQAYDDAVNAADNEVARVLNTLKEQQLLQETIVVITSNHASEFNETGSNSWGSNTNYSKYQLNVPMVIHWPGMQAAEYDHSSSHLDWSVTLLQELFGVASQPNVFSSGRNLFDESPRSWILAGDSREIALITPETTTVIDKFGNYKLYDGAYQRLQNESPKLPILMQGLTELQRFYTKSQQ</sequence>
<feature type="transmembrane region" description="Helical" evidence="6">
    <location>
        <begin position="51"/>
        <end position="73"/>
    </location>
</feature>
<feature type="domain" description="Inner membrane protein YejM N-terminal" evidence="8">
    <location>
        <begin position="6"/>
        <end position="250"/>
    </location>
</feature>
<evidence type="ECO:0000313" key="10">
    <source>
        <dbReference type="Proteomes" id="UP000535589"/>
    </source>
</evidence>
<keyword evidence="2" id="KW-1003">Cell membrane</keyword>
<evidence type="ECO:0000256" key="1">
    <source>
        <dbReference type="ARBA" id="ARBA00004651"/>
    </source>
</evidence>
<feature type="transmembrane region" description="Helical" evidence="6">
    <location>
        <begin position="21"/>
        <end position="39"/>
    </location>
</feature>
<dbReference type="Gene3D" id="3.40.720.10">
    <property type="entry name" value="Alkaline Phosphatase, subunit A"/>
    <property type="match status" value="1"/>
</dbReference>
<comment type="subcellular location">
    <subcellularLocation>
        <location evidence="1">Cell membrane</location>
        <topology evidence="1">Multi-pass membrane protein</topology>
    </subcellularLocation>
</comment>
<dbReference type="InterPro" id="IPR012159">
    <property type="entry name" value="YejM-like"/>
</dbReference>
<gene>
    <name evidence="9" type="ORF">HGP28_16700</name>
</gene>
<dbReference type="Pfam" id="PF00884">
    <property type="entry name" value="Sulfatase"/>
    <property type="match status" value="1"/>
</dbReference>
<dbReference type="InterPro" id="IPR024588">
    <property type="entry name" value="YejM_N"/>
</dbReference>
<evidence type="ECO:0000256" key="2">
    <source>
        <dbReference type="ARBA" id="ARBA00022475"/>
    </source>
</evidence>
<evidence type="ECO:0000256" key="5">
    <source>
        <dbReference type="ARBA" id="ARBA00023136"/>
    </source>
</evidence>